<sequence>MMAYRTVALRRSSAWLVLLAASSRGLTGCSALAASTSKSCGNIPKSLQVPQGFDSKDAWQKSPVTPLSIQVGQVTPQEEISVSDMISRHTTSAGKTNAVFESFGLFGIVKEIDVDDEGLLEFHNVYYPYPLYLDSSQQFYAALGSRKITTLSTWNPIRIFRGFKAMAARLKSKPDLQGNYKGEGLVQGGIIVFDAQGNARAVYQEMTGSEIPKQDILAALQALQEEVALSEPKEEQ</sequence>
<dbReference type="InterPro" id="IPR032801">
    <property type="entry name" value="PXL2A/B/C"/>
</dbReference>
<proteinExistence type="predicted"/>
<dbReference type="AlphaFoldDB" id="A0A9N8E2W6"/>
<evidence type="ECO:0000313" key="2">
    <source>
        <dbReference type="EMBL" id="CAB9513592.1"/>
    </source>
</evidence>
<comment type="caution">
    <text evidence="2">The sequence shown here is derived from an EMBL/GenBank/DDBJ whole genome shotgun (WGS) entry which is preliminary data.</text>
</comment>
<accession>A0A9N8E2W6</accession>
<organism evidence="2 3">
    <name type="scientific">Seminavis robusta</name>
    <dbReference type="NCBI Taxonomy" id="568900"/>
    <lineage>
        <taxon>Eukaryota</taxon>
        <taxon>Sar</taxon>
        <taxon>Stramenopiles</taxon>
        <taxon>Ochrophyta</taxon>
        <taxon>Bacillariophyta</taxon>
        <taxon>Bacillariophyceae</taxon>
        <taxon>Bacillariophycidae</taxon>
        <taxon>Naviculales</taxon>
        <taxon>Naviculaceae</taxon>
        <taxon>Seminavis</taxon>
    </lineage>
</organism>
<dbReference type="Pfam" id="PF13911">
    <property type="entry name" value="AhpC-TSA_2"/>
    <property type="match status" value="1"/>
</dbReference>
<dbReference type="OrthoDB" id="40962at2759"/>
<protein>
    <submittedName>
        <fullName evidence="2">Family with sequence similarity 213, member</fullName>
    </submittedName>
</protein>
<reference evidence="2" key="1">
    <citation type="submission" date="2020-06" db="EMBL/GenBank/DDBJ databases">
        <authorList>
            <consortium name="Plant Systems Biology data submission"/>
        </authorList>
    </citation>
    <scope>NUCLEOTIDE SEQUENCE</scope>
    <source>
        <strain evidence="2">D6</strain>
    </source>
</reference>
<keyword evidence="1" id="KW-0732">Signal</keyword>
<keyword evidence="3" id="KW-1185">Reference proteome</keyword>
<gene>
    <name evidence="2" type="ORF">SEMRO_601_G173530.1</name>
</gene>
<evidence type="ECO:0000313" key="3">
    <source>
        <dbReference type="Proteomes" id="UP001153069"/>
    </source>
</evidence>
<dbReference type="EMBL" id="CAICTM010000600">
    <property type="protein sequence ID" value="CAB9513592.1"/>
    <property type="molecule type" value="Genomic_DNA"/>
</dbReference>
<dbReference type="Proteomes" id="UP001153069">
    <property type="component" value="Unassembled WGS sequence"/>
</dbReference>
<evidence type="ECO:0000256" key="1">
    <source>
        <dbReference type="SAM" id="SignalP"/>
    </source>
</evidence>
<feature type="signal peptide" evidence="1">
    <location>
        <begin position="1"/>
        <end position="25"/>
    </location>
</feature>
<feature type="chain" id="PRO_5040479387" evidence="1">
    <location>
        <begin position="26"/>
        <end position="236"/>
    </location>
</feature>
<name>A0A9N8E2W6_9STRA</name>